<reference evidence="3" key="1">
    <citation type="journal article" date="2023" name="PhytoFront">
        <title>Draft Genome Resources of Seven Strains of Tilletia horrida, Causal Agent of Kernel Smut of Rice.</title>
        <authorList>
            <person name="Khanal S."/>
            <person name="Antony Babu S."/>
            <person name="Zhou X.G."/>
        </authorList>
    </citation>
    <scope>NUCLEOTIDE SEQUENCE</scope>
    <source>
        <strain evidence="3">TX3</strain>
    </source>
</reference>
<evidence type="ECO:0000313" key="4">
    <source>
        <dbReference type="Proteomes" id="UP001176521"/>
    </source>
</evidence>
<evidence type="ECO:0000256" key="1">
    <source>
        <dbReference type="SAM" id="MobiDB-lite"/>
    </source>
</evidence>
<evidence type="ECO:0000313" key="3">
    <source>
        <dbReference type="EMBL" id="KAK0534448.1"/>
    </source>
</evidence>
<feature type="transmembrane region" description="Helical" evidence="2">
    <location>
        <begin position="89"/>
        <end position="108"/>
    </location>
</feature>
<feature type="compositionally biased region" description="Low complexity" evidence="1">
    <location>
        <begin position="9"/>
        <end position="23"/>
    </location>
</feature>
<dbReference type="EMBL" id="JAPDMQ010000116">
    <property type="protein sequence ID" value="KAK0534448.1"/>
    <property type="molecule type" value="Genomic_DNA"/>
</dbReference>
<dbReference type="PANTHER" id="PTHR28008:SF1">
    <property type="entry name" value="DOMAIN PROTEIN, PUTATIVE (AFU_ORTHOLOGUE AFUA_3G10980)-RELATED"/>
    <property type="match status" value="1"/>
</dbReference>
<feature type="region of interest" description="Disordered" evidence="1">
    <location>
        <begin position="235"/>
        <end position="310"/>
    </location>
</feature>
<keyword evidence="4" id="KW-1185">Reference proteome</keyword>
<feature type="transmembrane region" description="Helical" evidence="2">
    <location>
        <begin position="120"/>
        <end position="137"/>
    </location>
</feature>
<dbReference type="AlphaFoldDB" id="A0AAN6GCW5"/>
<gene>
    <name evidence="3" type="ORF">OC842_002637</name>
</gene>
<organism evidence="3 4">
    <name type="scientific">Tilletia horrida</name>
    <dbReference type="NCBI Taxonomy" id="155126"/>
    <lineage>
        <taxon>Eukaryota</taxon>
        <taxon>Fungi</taxon>
        <taxon>Dikarya</taxon>
        <taxon>Basidiomycota</taxon>
        <taxon>Ustilaginomycotina</taxon>
        <taxon>Exobasidiomycetes</taxon>
        <taxon>Tilletiales</taxon>
        <taxon>Tilletiaceae</taxon>
        <taxon>Tilletia</taxon>
    </lineage>
</organism>
<feature type="compositionally biased region" description="Acidic residues" evidence="1">
    <location>
        <begin position="238"/>
        <end position="248"/>
    </location>
</feature>
<evidence type="ECO:0008006" key="5">
    <source>
        <dbReference type="Google" id="ProtNLM"/>
    </source>
</evidence>
<dbReference type="PANTHER" id="PTHR28008">
    <property type="entry name" value="DOMAIN PROTEIN, PUTATIVE (AFU_ORTHOLOGUE AFUA_3G10980)-RELATED"/>
    <property type="match status" value="1"/>
</dbReference>
<name>A0AAN6GCW5_9BASI</name>
<accession>A0AAN6GCW5</accession>
<keyword evidence="2" id="KW-1133">Transmembrane helix</keyword>
<sequence>MPLFGGSRGARASTSARTGAGAANPSHRPQRDTLDAPKSTLQRILLRSVPLRLPFSPSPRARPGGASALDAARDTGAGAGALPVRIRPVFLLLNVLDLTILGLLGFHPHAQEYVAINDKVLHFFGFLIATALFYGIFDIDEHARRIWFWRHFPLLFSLLACFLFGGIGSEFVQSLLPYKTFQWGDVLANMLGSALGLFLSYHAERRYRARRELERLYQPLDADDEDEFAMDLEFGIGGDEDDEDDEGEGGGRRAARRIRDENDEEAGYGRSSAGRGRLRELGEDERIEGKGDDEHAAGLGISLASTSGPR</sequence>
<feature type="region of interest" description="Disordered" evidence="1">
    <location>
        <begin position="1"/>
        <end position="35"/>
    </location>
</feature>
<evidence type="ECO:0000256" key="2">
    <source>
        <dbReference type="SAM" id="Phobius"/>
    </source>
</evidence>
<keyword evidence="2" id="KW-0472">Membrane</keyword>
<feature type="transmembrane region" description="Helical" evidence="2">
    <location>
        <begin position="149"/>
        <end position="169"/>
    </location>
</feature>
<keyword evidence="2" id="KW-0812">Transmembrane</keyword>
<comment type="caution">
    <text evidence="3">The sequence shown here is derived from an EMBL/GenBank/DDBJ whole genome shotgun (WGS) entry which is preliminary data.</text>
</comment>
<proteinExistence type="predicted"/>
<feature type="transmembrane region" description="Helical" evidence="2">
    <location>
        <begin position="181"/>
        <end position="201"/>
    </location>
</feature>
<feature type="compositionally biased region" description="Basic and acidic residues" evidence="1">
    <location>
        <begin position="287"/>
        <end position="296"/>
    </location>
</feature>
<dbReference type="Proteomes" id="UP001176521">
    <property type="component" value="Unassembled WGS sequence"/>
</dbReference>
<protein>
    <recommendedName>
        <fullName evidence="5">VanZ-like domain-containing protein</fullName>
    </recommendedName>
</protein>